<sequence length="71" mass="7682">MPSEWISDGIPARTDAAWSGCRFEGVFNAKGNLSYDVFAAGALKKPGILGRSARLPGQYPLFIPNLIKTEI</sequence>
<dbReference type="KEGG" id="nla:NLA_10040"/>
<accession>E4ZCZ7</accession>
<organism evidence="1 2">
    <name type="scientific">Neisseria lactamica (strain 020-06)</name>
    <dbReference type="NCBI Taxonomy" id="489653"/>
    <lineage>
        <taxon>Bacteria</taxon>
        <taxon>Pseudomonadati</taxon>
        <taxon>Pseudomonadota</taxon>
        <taxon>Betaproteobacteria</taxon>
        <taxon>Neisseriales</taxon>
        <taxon>Neisseriaceae</taxon>
        <taxon>Neisseria</taxon>
    </lineage>
</organism>
<name>E4ZCZ7_NEIL0</name>
<dbReference type="Proteomes" id="UP000008723">
    <property type="component" value="Chromosome"/>
</dbReference>
<proteinExistence type="predicted"/>
<dbReference type="AlphaFoldDB" id="E4ZCZ7"/>
<evidence type="ECO:0000313" key="1">
    <source>
        <dbReference type="EMBL" id="CBN87230.1"/>
    </source>
</evidence>
<evidence type="ECO:0000313" key="2">
    <source>
        <dbReference type="Proteomes" id="UP000008723"/>
    </source>
</evidence>
<dbReference type="RefSeq" id="WP_013448895.1">
    <property type="nucleotide sequence ID" value="NC_014752.1"/>
</dbReference>
<dbReference type="EMBL" id="FN995097">
    <property type="protein sequence ID" value="CBN87230.1"/>
    <property type="molecule type" value="Genomic_DNA"/>
</dbReference>
<gene>
    <name evidence="1" type="ordered locus">NLA_10040</name>
</gene>
<dbReference type="HOGENOM" id="CLU_2807999_0_0_4"/>
<protein>
    <submittedName>
        <fullName evidence="1">Uncharacterized protein</fullName>
    </submittedName>
</protein>
<reference evidence="1 2" key="1">
    <citation type="journal article" date="2010" name="BMC Genomics">
        <title>Independent evolution of the core and accessory gene sets in the genus Neisseria: insights gained from the genome of Neisseria lactamica isolate 020-06.</title>
        <authorList>
            <person name="Bennett J.S."/>
            <person name="Bentley S.D."/>
            <person name="Vernikos G.S."/>
            <person name="Quail M.A."/>
            <person name="Cherevach I."/>
            <person name="White B."/>
            <person name="Parkhill J."/>
            <person name="Maiden M.C."/>
        </authorList>
    </citation>
    <scope>NUCLEOTIDE SEQUENCE [LARGE SCALE GENOMIC DNA]</scope>
    <source>
        <strain evidence="1 2">020-06</strain>
    </source>
</reference>